<sequence>MLNIHSKTDKGLVRNDNQDYCLSGKMCDGAVWAVVCDGMGGANGGHTASTTACEYIAREMKNLYTSDFTNEELYALLTNIVSGANLEVYNLAQKNIELIGMGTTCECVFLRDNILHIVHIGDSRTYLVRNHKAYQLTKDHSLVQEMVSRGEITEDKALVHPNKNFITRAIGVKNTIKVDYTQYEYKPGDIVIICTDGLTNCVSKEEIAEVVNNNPKNQITDKLVEEAKFGGGTDNITVITIY</sequence>
<dbReference type="Proteomes" id="UP000301475">
    <property type="component" value="Chromosome"/>
</dbReference>
<evidence type="ECO:0000313" key="2">
    <source>
        <dbReference type="EMBL" id="QCT07934.1"/>
    </source>
</evidence>
<dbReference type="SUPFAM" id="SSF81606">
    <property type="entry name" value="PP2C-like"/>
    <property type="match status" value="1"/>
</dbReference>
<dbReference type="InterPro" id="IPR015655">
    <property type="entry name" value="PP2C"/>
</dbReference>
<evidence type="ECO:0000313" key="3">
    <source>
        <dbReference type="Proteomes" id="UP000301475"/>
    </source>
</evidence>
<organism evidence="2 3">
    <name type="scientific">Ruminococcus bovis</name>
    <dbReference type="NCBI Taxonomy" id="2564099"/>
    <lineage>
        <taxon>Bacteria</taxon>
        <taxon>Bacillati</taxon>
        <taxon>Bacillota</taxon>
        <taxon>Clostridia</taxon>
        <taxon>Eubacteriales</taxon>
        <taxon>Oscillospiraceae</taxon>
        <taxon>Ruminococcus</taxon>
    </lineage>
</organism>
<dbReference type="GO" id="GO:0004722">
    <property type="term" value="F:protein serine/threonine phosphatase activity"/>
    <property type="evidence" value="ECO:0007669"/>
    <property type="project" value="InterPro"/>
</dbReference>
<dbReference type="InterPro" id="IPR036457">
    <property type="entry name" value="PPM-type-like_dom_sf"/>
</dbReference>
<dbReference type="SMART" id="SM00331">
    <property type="entry name" value="PP2C_SIG"/>
    <property type="match status" value="1"/>
</dbReference>
<dbReference type="Pfam" id="PF13672">
    <property type="entry name" value="PP2C_2"/>
    <property type="match status" value="1"/>
</dbReference>
<dbReference type="SMART" id="SM00332">
    <property type="entry name" value="PP2Cc"/>
    <property type="match status" value="1"/>
</dbReference>
<gene>
    <name evidence="2" type="ORF">E5Z56_11465</name>
</gene>
<dbReference type="EMBL" id="CP039381">
    <property type="protein sequence ID" value="QCT07934.1"/>
    <property type="molecule type" value="Genomic_DNA"/>
</dbReference>
<feature type="domain" description="PPM-type phosphatase" evidence="1">
    <location>
        <begin position="3"/>
        <end position="242"/>
    </location>
</feature>
<proteinExistence type="predicted"/>
<dbReference type="PROSITE" id="PS51746">
    <property type="entry name" value="PPM_2"/>
    <property type="match status" value="1"/>
</dbReference>
<evidence type="ECO:0000259" key="1">
    <source>
        <dbReference type="PROSITE" id="PS51746"/>
    </source>
</evidence>
<dbReference type="NCBIfam" id="NF033484">
    <property type="entry name" value="Stp1_PP2C_phos"/>
    <property type="match status" value="1"/>
</dbReference>
<accession>A0A4P8XZI7</accession>
<protein>
    <submittedName>
        <fullName evidence="2">Stp1/IreP family PP2C-type Ser/Thr phosphatase</fullName>
    </submittedName>
</protein>
<dbReference type="KEGG" id="ruj:E5Z56_11465"/>
<dbReference type="OrthoDB" id="9801841at2"/>
<dbReference type="CDD" id="cd00143">
    <property type="entry name" value="PP2Cc"/>
    <property type="match status" value="1"/>
</dbReference>
<keyword evidence="3" id="KW-1185">Reference proteome</keyword>
<name>A0A4P8XZI7_9FIRM</name>
<dbReference type="InterPro" id="IPR001932">
    <property type="entry name" value="PPM-type_phosphatase-like_dom"/>
</dbReference>
<dbReference type="Gene3D" id="3.60.40.10">
    <property type="entry name" value="PPM-type phosphatase domain"/>
    <property type="match status" value="1"/>
</dbReference>
<dbReference type="AlphaFoldDB" id="A0A4P8XZI7"/>
<reference evidence="2 3" key="1">
    <citation type="submission" date="2019-04" db="EMBL/GenBank/DDBJ databases">
        <authorList>
            <person name="Embree M."/>
            <person name="Gaffney J.R."/>
        </authorList>
    </citation>
    <scope>NUCLEOTIDE SEQUENCE [LARGE SCALE GENOMIC DNA]</scope>
    <source>
        <strain evidence="2 3">JE7A12</strain>
    </source>
</reference>
<dbReference type="PANTHER" id="PTHR47992">
    <property type="entry name" value="PROTEIN PHOSPHATASE"/>
    <property type="match status" value="1"/>
</dbReference>